<evidence type="ECO:0000313" key="2">
    <source>
        <dbReference type="Proteomes" id="UP000315226"/>
    </source>
</evidence>
<comment type="caution">
    <text evidence="1">The sequence shown here is derived from an EMBL/GenBank/DDBJ whole genome shotgun (WGS) entry which is preliminary data.</text>
</comment>
<gene>
    <name evidence="1" type="ORF">SGA01_28850</name>
</gene>
<protein>
    <submittedName>
        <fullName evidence="1">Uncharacterized protein</fullName>
    </submittedName>
</protein>
<evidence type="ECO:0000313" key="1">
    <source>
        <dbReference type="EMBL" id="GEB57280.1"/>
    </source>
</evidence>
<name>A0A4Y3RN68_9ACTN</name>
<accession>A0A4Y3RN68</accession>
<sequence length="58" mass="6842">MVSRFERYGDLAELDRDLCRTRYGDIRRIDRILEAEGDTVNRYRVRGTSLDRCTNDAS</sequence>
<organism evidence="1 2">
    <name type="scientific">Streptomyces gardneri</name>
    <dbReference type="NCBI Taxonomy" id="66892"/>
    <lineage>
        <taxon>Bacteria</taxon>
        <taxon>Bacillati</taxon>
        <taxon>Actinomycetota</taxon>
        <taxon>Actinomycetes</taxon>
        <taxon>Kitasatosporales</taxon>
        <taxon>Streptomycetaceae</taxon>
        <taxon>Streptomyces</taxon>
    </lineage>
</organism>
<dbReference type="AlphaFoldDB" id="A0A4Y3RN68"/>
<reference evidence="1 2" key="1">
    <citation type="submission" date="2019-06" db="EMBL/GenBank/DDBJ databases">
        <title>Whole genome shotgun sequence of Streptomyces gardneri NBRC 12865.</title>
        <authorList>
            <person name="Hosoyama A."/>
            <person name="Uohara A."/>
            <person name="Ohji S."/>
            <person name="Ichikawa N."/>
        </authorList>
    </citation>
    <scope>NUCLEOTIDE SEQUENCE [LARGE SCALE GENOMIC DNA]</scope>
    <source>
        <strain evidence="1 2">NBRC 12865</strain>
    </source>
</reference>
<dbReference type="EMBL" id="BJMN01000016">
    <property type="protein sequence ID" value="GEB57280.1"/>
    <property type="molecule type" value="Genomic_DNA"/>
</dbReference>
<proteinExistence type="predicted"/>
<dbReference type="Proteomes" id="UP000315226">
    <property type="component" value="Unassembled WGS sequence"/>
</dbReference>
<keyword evidence="2" id="KW-1185">Reference proteome</keyword>